<dbReference type="AlphaFoldDB" id="A0A668AHZ3"/>
<sequence length="387" mass="42604">TDGQVSTKSKAPSPPALKNLDSPGFSQRYPGYPHLTMDQKENLVEQELSLVVVLPGGVEKMTTVHGSKPLMDLLVMLCAKYHLNPSSHTLELVTSNKNHIKFKPNALIGTLEAEKVLVKPKGAEEKSKKTGPQMPEATVRMVINYKKTQKTILRVNPRVPLAELLPAICEKCEFDMETTVLFRDVQSQGPLDLSSSLNDYAIREVYAKDTKVTPSKDKNQKEKENKGLFSMFRKSKKKSEQAMTASAPASPVLVSKPRPLSMALPSSGSSPFISATMPTDMPKKRRAPQPPIVVSQSCPSDISPRQRLSSEPDMSGLSRGSSAESSLKRTKRKAPPPPTSPTVVVQDKAPLEENVQGLFLFTFLPLVSTVFTLWFSLWFCILPGLYS</sequence>
<feature type="region of interest" description="Disordered" evidence="1">
    <location>
        <begin position="1"/>
        <end position="31"/>
    </location>
</feature>
<feature type="compositionally biased region" description="Low complexity" evidence="1">
    <location>
        <begin position="315"/>
        <end position="325"/>
    </location>
</feature>
<reference evidence="4" key="1">
    <citation type="submission" date="2019-06" db="EMBL/GenBank/DDBJ databases">
        <authorList>
            <consortium name="Wellcome Sanger Institute Data Sharing"/>
        </authorList>
    </citation>
    <scope>NUCLEOTIDE SEQUENCE [LARGE SCALE GENOMIC DNA]</scope>
</reference>
<protein>
    <recommendedName>
        <fullName evidence="3">Cordon-bleu ubiquitin-like domain-containing protein</fullName>
    </recommendedName>
</protein>
<evidence type="ECO:0000313" key="5">
    <source>
        <dbReference type="Proteomes" id="UP000472263"/>
    </source>
</evidence>
<accession>A0A668AHZ3</accession>
<dbReference type="InterPro" id="IPR039895">
    <property type="entry name" value="COBL-like"/>
</dbReference>
<organism evidence="4 5">
    <name type="scientific">Myripristis murdjan</name>
    <name type="common">pinecone soldierfish</name>
    <dbReference type="NCBI Taxonomy" id="586833"/>
    <lineage>
        <taxon>Eukaryota</taxon>
        <taxon>Metazoa</taxon>
        <taxon>Chordata</taxon>
        <taxon>Craniata</taxon>
        <taxon>Vertebrata</taxon>
        <taxon>Euteleostomi</taxon>
        <taxon>Actinopterygii</taxon>
        <taxon>Neopterygii</taxon>
        <taxon>Teleostei</taxon>
        <taxon>Neoteleostei</taxon>
        <taxon>Acanthomorphata</taxon>
        <taxon>Holocentriformes</taxon>
        <taxon>Holocentridae</taxon>
        <taxon>Myripristis</taxon>
    </lineage>
</organism>
<keyword evidence="5" id="KW-1185">Reference proteome</keyword>
<feature type="region of interest" description="Disordered" evidence="1">
    <location>
        <begin position="234"/>
        <end position="343"/>
    </location>
</feature>
<feature type="compositionally biased region" description="Polar residues" evidence="1">
    <location>
        <begin position="1"/>
        <end position="10"/>
    </location>
</feature>
<dbReference type="GO" id="GO:0003785">
    <property type="term" value="F:actin monomer binding"/>
    <property type="evidence" value="ECO:0007669"/>
    <property type="project" value="InterPro"/>
</dbReference>
<feature type="transmembrane region" description="Helical" evidence="2">
    <location>
        <begin position="358"/>
        <end position="386"/>
    </location>
</feature>
<evidence type="ECO:0000256" key="2">
    <source>
        <dbReference type="SAM" id="Phobius"/>
    </source>
</evidence>
<feature type="compositionally biased region" description="Polar residues" evidence="1">
    <location>
        <begin position="264"/>
        <end position="277"/>
    </location>
</feature>
<dbReference type="PANTHER" id="PTHR21557:SF2">
    <property type="entry name" value="CORDON-BLEU PROTEIN-LIKE 1"/>
    <property type="match status" value="1"/>
</dbReference>
<evidence type="ECO:0000313" key="4">
    <source>
        <dbReference type="Ensembl" id="ENSMMDP00005054485.1"/>
    </source>
</evidence>
<dbReference type="Proteomes" id="UP000472263">
    <property type="component" value="Chromosome 21"/>
</dbReference>
<dbReference type="InterPro" id="IPR019025">
    <property type="entry name" value="Cordon-bleu_ubiquitin_domain"/>
</dbReference>
<dbReference type="InParanoid" id="A0A668AHZ3"/>
<keyword evidence="2" id="KW-0812">Transmembrane</keyword>
<evidence type="ECO:0000256" key="1">
    <source>
        <dbReference type="SAM" id="MobiDB-lite"/>
    </source>
</evidence>
<dbReference type="Ensembl" id="ENSMMDT00005055533.1">
    <property type="protein sequence ID" value="ENSMMDP00005054485.1"/>
    <property type="gene ID" value="ENSMMDG00005024439.1"/>
</dbReference>
<dbReference type="GeneTree" id="ENSGT00530000063608"/>
<evidence type="ECO:0000259" key="3">
    <source>
        <dbReference type="Pfam" id="PF09469"/>
    </source>
</evidence>
<dbReference type="PANTHER" id="PTHR21557">
    <property type="entry name" value="CORDON-BLEU"/>
    <property type="match status" value="1"/>
</dbReference>
<keyword evidence="2" id="KW-1133">Transmembrane helix</keyword>
<name>A0A668AHZ3_9TELE</name>
<dbReference type="Gene3D" id="3.10.20.90">
    <property type="entry name" value="Phosphatidylinositol 3-kinase Catalytic Subunit, Chain A, domain 1"/>
    <property type="match status" value="1"/>
</dbReference>
<dbReference type="Pfam" id="PF09469">
    <property type="entry name" value="Cobl"/>
    <property type="match status" value="1"/>
</dbReference>
<keyword evidence="2" id="KW-0472">Membrane</keyword>
<reference evidence="4" key="3">
    <citation type="submission" date="2025-09" db="UniProtKB">
        <authorList>
            <consortium name="Ensembl"/>
        </authorList>
    </citation>
    <scope>IDENTIFICATION</scope>
</reference>
<proteinExistence type="predicted"/>
<feature type="domain" description="Cordon-bleu ubiquitin-like" evidence="3">
    <location>
        <begin position="128"/>
        <end position="211"/>
    </location>
</feature>
<reference evidence="4" key="2">
    <citation type="submission" date="2025-08" db="UniProtKB">
        <authorList>
            <consortium name="Ensembl"/>
        </authorList>
    </citation>
    <scope>IDENTIFICATION</scope>
</reference>